<comment type="caution">
    <text evidence="2">The sequence shown here is derived from an EMBL/GenBank/DDBJ whole genome shotgun (WGS) entry which is preliminary data.</text>
</comment>
<dbReference type="AlphaFoldDB" id="A0A9Q0I5X4"/>
<keyword evidence="1" id="KW-0732">Signal</keyword>
<dbReference type="Gene3D" id="1.20.1250.10">
    <property type="match status" value="1"/>
</dbReference>
<dbReference type="OrthoDB" id="9904313at2759"/>
<dbReference type="EMBL" id="JANIIK010000117">
    <property type="protein sequence ID" value="KAJ3586048.1"/>
    <property type="molecule type" value="Genomic_DNA"/>
</dbReference>
<gene>
    <name evidence="2" type="ORF">NHX12_012449</name>
</gene>
<name>A0A9Q0I5X4_9TELE</name>
<evidence type="ECO:0000256" key="1">
    <source>
        <dbReference type="SAM" id="SignalP"/>
    </source>
</evidence>
<proteinExistence type="predicted"/>
<evidence type="ECO:0008006" key="4">
    <source>
        <dbReference type="Google" id="ProtNLM"/>
    </source>
</evidence>
<feature type="chain" id="PRO_5040123346" description="Secreted protein" evidence="1">
    <location>
        <begin position="21"/>
        <end position="165"/>
    </location>
</feature>
<dbReference type="Proteomes" id="UP001148018">
    <property type="component" value="Unassembled WGS sequence"/>
</dbReference>
<accession>A0A9Q0I5X4</accession>
<dbReference type="InterPro" id="IPR009079">
    <property type="entry name" value="4_helix_cytokine-like_core"/>
</dbReference>
<sequence length="165" mass="18231">MQPHFSFVVAMVFILTSALGAPIEDACLDVQISSSRLNKIARTLSIEPCIMKMSAVLRSYHSEVEKVGKLPDCAKLTELQQAMHKFYTDMRKCATATRQLHIPEFVVTATHHGGEDYGVEDNMWHATDLCNYTVERVFSFSILAARVFASGDPAKHGHGSAAQCV</sequence>
<organism evidence="2 3">
    <name type="scientific">Muraenolepis orangiensis</name>
    <name type="common">Patagonian moray cod</name>
    <dbReference type="NCBI Taxonomy" id="630683"/>
    <lineage>
        <taxon>Eukaryota</taxon>
        <taxon>Metazoa</taxon>
        <taxon>Chordata</taxon>
        <taxon>Craniata</taxon>
        <taxon>Vertebrata</taxon>
        <taxon>Euteleostomi</taxon>
        <taxon>Actinopterygii</taxon>
        <taxon>Neopterygii</taxon>
        <taxon>Teleostei</taxon>
        <taxon>Neoteleostei</taxon>
        <taxon>Acanthomorphata</taxon>
        <taxon>Zeiogadaria</taxon>
        <taxon>Gadariae</taxon>
        <taxon>Gadiformes</taxon>
        <taxon>Muraenolepidoidei</taxon>
        <taxon>Muraenolepididae</taxon>
        <taxon>Muraenolepis</taxon>
    </lineage>
</organism>
<keyword evidence="3" id="KW-1185">Reference proteome</keyword>
<reference evidence="2" key="1">
    <citation type="submission" date="2022-07" db="EMBL/GenBank/DDBJ databases">
        <title>Chromosome-level genome of Muraenolepis orangiensis.</title>
        <authorList>
            <person name="Kim J."/>
        </authorList>
    </citation>
    <scope>NUCLEOTIDE SEQUENCE</scope>
    <source>
        <strain evidence="2">KU_S4_2022</strain>
        <tissue evidence="2">Muscle</tissue>
    </source>
</reference>
<feature type="signal peptide" evidence="1">
    <location>
        <begin position="1"/>
        <end position="20"/>
    </location>
</feature>
<evidence type="ECO:0000313" key="3">
    <source>
        <dbReference type="Proteomes" id="UP001148018"/>
    </source>
</evidence>
<protein>
    <recommendedName>
        <fullName evidence="4">Secreted protein</fullName>
    </recommendedName>
</protein>
<evidence type="ECO:0000313" key="2">
    <source>
        <dbReference type="EMBL" id="KAJ3586048.1"/>
    </source>
</evidence>